<evidence type="ECO:0000313" key="1">
    <source>
        <dbReference type="EMBL" id="KKL10845.1"/>
    </source>
</evidence>
<dbReference type="EMBL" id="LAZR01041899">
    <property type="protein sequence ID" value="KKL10845.1"/>
    <property type="molecule type" value="Genomic_DNA"/>
</dbReference>
<reference evidence="1" key="1">
    <citation type="journal article" date="2015" name="Nature">
        <title>Complex archaea that bridge the gap between prokaryotes and eukaryotes.</title>
        <authorList>
            <person name="Spang A."/>
            <person name="Saw J.H."/>
            <person name="Jorgensen S.L."/>
            <person name="Zaremba-Niedzwiedzka K."/>
            <person name="Martijn J."/>
            <person name="Lind A.E."/>
            <person name="van Eijk R."/>
            <person name="Schleper C."/>
            <person name="Guy L."/>
            <person name="Ettema T.J."/>
        </authorList>
    </citation>
    <scope>NUCLEOTIDE SEQUENCE</scope>
</reference>
<proteinExistence type="predicted"/>
<comment type="caution">
    <text evidence="1">The sequence shown here is derived from an EMBL/GenBank/DDBJ whole genome shotgun (WGS) entry which is preliminary data.</text>
</comment>
<protein>
    <submittedName>
        <fullName evidence="1">Uncharacterized protein</fullName>
    </submittedName>
</protein>
<accession>A0A0F9AN99</accession>
<dbReference type="AlphaFoldDB" id="A0A0F9AN99"/>
<name>A0A0F9AN99_9ZZZZ</name>
<gene>
    <name evidence="1" type="ORF">LCGC14_2551750</name>
</gene>
<organism evidence="1">
    <name type="scientific">marine sediment metagenome</name>
    <dbReference type="NCBI Taxonomy" id="412755"/>
    <lineage>
        <taxon>unclassified sequences</taxon>
        <taxon>metagenomes</taxon>
        <taxon>ecological metagenomes</taxon>
    </lineage>
</organism>
<sequence>MTIKCECGRQQAFYHLDSWDKADPPRKLCCVCVDRMIVELGQYIMKDVLNLREITNQPDADSQGHGLPEPGPEKIKALIKNLSLLPKSNRNRI</sequence>